<accession>A0A4C1X1S8</accession>
<name>A0A4C1X1S8_EUMVA</name>
<proteinExistence type="predicted"/>
<sequence length="134" mass="14655">MQESLYRPSPVPQRCAVVRRRGDVSANTAERSPRPGSTAAMWYRPETNPDIGIGGDRKFGLISRVPFIGAIAADAVVTNSRAGACLFNVNSAPPVPWSCRVRRGIVLEITTSARLFSARAQRTKFALSNEHFIL</sequence>
<evidence type="ECO:0000313" key="2">
    <source>
        <dbReference type="EMBL" id="GBP56304.1"/>
    </source>
</evidence>
<evidence type="ECO:0000256" key="1">
    <source>
        <dbReference type="SAM" id="MobiDB-lite"/>
    </source>
</evidence>
<dbReference type="EMBL" id="BGZK01000689">
    <property type="protein sequence ID" value="GBP56304.1"/>
    <property type="molecule type" value="Genomic_DNA"/>
</dbReference>
<dbReference type="AlphaFoldDB" id="A0A4C1X1S8"/>
<dbReference type="Proteomes" id="UP000299102">
    <property type="component" value="Unassembled WGS sequence"/>
</dbReference>
<protein>
    <submittedName>
        <fullName evidence="2">Uncharacterized protein</fullName>
    </submittedName>
</protein>
<feature type="region of interest" description="Disordered" evidence="1">
    <location>
        <begin position="22"/>
        <end position="43"/>
    </location>
</feature>
<comment type="caution">
    <text evidence="2">The sequence shown here is derived from an EMBL/GenBank/DDBJ whole genome shotgun (WGS) entry which is preliminary data.</text>
</comment>
<reference evidence="2 3" key="1">
    <citation type="journal article" date="2019" name="Commun. Biol.">
        <title>The bagworm genome reveals a unique fibroin gene that provides high tensile strength.</title>
        <authorList>
            <person name="Kono N."/>
            <person name="Nakamura H."/>
            <person name="Ohtoshi R."/>
            <person name="Tomita M."/>
            <person name="Numata K."/>
            <person name="Arakawa K."/>
        </authorList>
    </citation>
    <scope>NUCLEOTIDE SEQUENCE [LARGE SCALE GENOMIC DNA]</scope>
</reference>
<gene>
    <name evidence="2" type="ORF">EVAR_28884_1</name>
</gene>
<evidence type="ECO:0000313" key="3">
    <source>
        <dbReference type="Proteomes" id="UP000299102"/>
    </source>
</evidence>
<keyword evidence="3" id="KW-1185">Reference proteome</keyword>
<organism evidence="2 3">
    <name type="scientific">Eumeta variegata</name>
    <name type="common">Bagworm moth</name>
    <name type="synonym">Eumeta japonica</name>
    <dbReference type="NCBI Taxonomy" id="151549"/>
    <lineage>
        <taxon>Eukaryota</taxon>
        <taxon>Metazoa</taxon>
        <taxon>Ecdysozoa</taxon>
        <taxon>Arthropoda</taxon>
        <taxon>Hexapoda</taxon>
        <taxon>Insecta</taxon>
        <taxon>Pterygota</taxon>
        <taxon>Neoptera</taxon>
        <taxon>Endopterygota</taxon>
        <taxon>Lepidoptera</taxon>
        <taxon>Glossata</taxon>
        <taxon>Ditrysia</taxon>
        <taxon>Tineoidea</taxon>
        <taxon>Psychidae</taxon>
        <taxon>Oiketicinae</taxon>
        <taxon>Eumeta</taxon>
    </lineage>
</organism>